<evidence type="ECO:0000313" key="2">
    <source>
        <dbReference type="EMBL" id="GMS90780.1"/>
    </source>
</evidence>
<reference evidence="2" key="1">
    <citation type="submission" date="2023-10" db="EMBL/GenBank/DDBJ databases">
        <title>Genome assembly of Pristionchus species.</title>
        <authorList>
            <person name="Yoshida K."/>
            <person name="Sommer R.J."/>
        </authorList>
    </citation>
    <scope>NUCLEOTIDE SEQUENCE</scope>
    <source>
        <strain evidence="2">RS0144</strain>
    </source>
</reference>
<dbReference type="Proteomes" id="UP001432027">
    <property type="component" value="Unassembled WGS sequence"/>
</dbReference>
<comment type="caution">
    <text evidence="2">The sequence shown here is derived from an EMBL/GenBank/DDBJ whole genome shotgun (WGS) entry which is preliminary data.</text>
</comment>
<sequence length="250" mass="28507">SASSLYFPISSRSDANSSTHSSRMTDPSRWDEQQSSSQINTTGSKIALGFVVPMKLYEHDSASWDCVNPGRSPCLIAHDLEIKSTRYTMRLKETIDRRAAKILLSGKFGFWSEYEEEYNLRLRGKKNENKAQIVASSLFKSCLEGMGETIINNQPFLLWLFERNFINRSDVSKRFLDIVTSKIKSLNGNDTKTVLEMTNHLCSWNIVFSHQARTITESHGVYRFAIEENAIDKVDESINEDTDIDYPLPS</sequence>
<feature type="non-terminal residue" evidence="2">
    <location>
        <position position="250"/>
    </location>
</feature>
<dbReference type="AlphaFoldDB" id="A0AAV5TE09"/>
<evidence type="ECO:0000313" key="3">
    <source>
        <dbReference type="Proteomes" id="UP001432027"/>
    </source>
</evidence>
<feature type="region of interest" description="Disordered" evidence="1">
    <location>
        <begin position="1"/>
        <end position="39"/>
    </location>
</feature>
<evidence type="ECO:0000256" key="1">
    <source>
        <dbReference type="SAM" id="MobiDB-lite"/>
    </source>
</evidence>
<feature type="compositionally biased region" description="Polar residues" evidence="1">
    <location>
        <begin position="1"/>
        <end position="25"/>
    </location>
</feature>
<dbReference type="EMBL" id="BTSX01000003">
    <property type="protein sequence ID" value="GMS90780.1"/>
    <property type="molecule type" value="Genomic_DNA"/>
</dbReference>
<proteinExistence type="predicted"/>
<protein>
    <submittedName>
        <fullName evidence="2">Uncharacterized protein</fullName>
    </submittedName>
</protein>
<accession>A0AAV5TE09</accession>
<gene>
    <name evidence="2" type="ORF">PENTCL1PPCAC_12956</name>
</gene>
<keyword evidence="3" id="KW-1185">Reference proteome</keyword>
<feature type="non-terminal residue" evidence="2">
    <location>
        <position position="1"/>
    </location>
</feature>
<name>A0AAV5TE09_9BILA</name>
<organism evidence="2 3">
    <name type="scientific">Pristionchus entomophagus</name>
    <dbReference type="NCBI Taxonomy" id="358040"/>
    <lineage>
        <taxon>Eukaryota</taxon>
        <taxon>Metazoa</taxon>
        <taxon>Ecdysozoa</taxon>
        <taxon>Nematoda</taxon>
        <taxon>Chromadorea</taxon>
        <taxon>Rhabditida</taxon>
        <taxon>Rhabditina</taxon>
        <taxon>Diplogasteromorpha</taxon>
        <taxon>Diplogasteroidea</taxon>
        <taxon>Neodiplogasteridae</taxon>
        <taxon>Pristionchus</taxon>
    </lineage>
</organism>